<name>A0A553SQN1_NIACI</name>
<dbReference type="Proteomes" id="UP000319837">
    <property type="component" value="Plasmid unnamed2"/>
</dbReference>
<sequence length="85" mass="10177">MTEVRSLSIPDPITALMQNYFLTVERLYLIYTMLPDKDIKDNPLYECAEEYYSALKYLTEGMYKDYPEKILTVEQFLLKKAERTY</sequence>
<evidence type="ECO:0000313" key="1">
    <source>
        <dbReference type="EMBL" id="TRZ39305.1"/>
    </source>
</evidence>
<dbReference type="RefSeq" id="WP_185762788.1">
    <property type="nucleotide sequence ID" value="NZ_CM017506.1"/>
</dbReference>
<accession>A0A553SQN1</accession>
<organism evidence="1">
    <name type="scientific">Niallia circulans</name>
    <name type="common">Bacillus circulans</name>
    <dbReference type="NCBI Taxonomy" id="1397"/>
    <lineage>
        <taxon>Bacteria</taxon>
        <taxon>Bacillati</taxon>
        <taxon>Bacillota</taxon>
        <taxon>Bacilli</taxon>
        <taxon>Bacillales</taxon>
        <taxon>Bacillaceae</taxon>
        <taxon>Niallia</taxon>
    </lineage>
</organism>
<reference evidence="1" key="1">
    <citation type="submission" date="2018-10" db="EMBL/GenBank/DDBJ databases">
        <title>FDA dAtabase for Regulatory Grade micrObial Sequences (FDA-ARGOS): Supporting development and validation of Infectious Disease Dx tests.</title>
        <authorList>
            <person name="Minogue T."/>
            <person name="Wolcott M."/>
            <person name="Wasieloski L."/>
            <person name="Aguilar W."/>
            <person name="Moore D."/>
            <person name="Tallon L.J."/>
            <person name="Sadzewicz L."/>
            <person name="Sengamalay N."/>
            <person name="Ott S."/>
            <person name="Godinez A."/>
            <person name="Nagaraj S."/>
            <person name="Vavikolanu K."/>
            <person name="Vyas G."/>
            <person name="Nadendla S."/>
            <person name="Aluvathingal J."/>
            <person name="Sichtig H."/>
        </authorList>
    </citation>
    <scope>NUCLEOTIDE SEQUENCE</scope>
    <source>
        <strain evidence="1">FDAARGOS_343</strain>
        <plasmid evidence="1">unnamed2</plasmid>
    </source>
</reference>
<geneLocation type="plasmid" evidence="1">
    <name>unnamed2</name>
</geneLocation>
<protein>
    <submittedName>
        <fullName evidence="1">Uncharacterized protein</fullName>
    </submittedName>
</protein>
<gene>
    <name evidence="1" type="ORF">CEQ21_08025</name>
</gene>
<dbReference type="AlphaFoldDB" id="A0A553SQN1"/>
<keyword evidence="1" id="KW-0614">Plasmid</keyword>
<comment type="caution">
    <text evidence="1">The sequence shown here is derived from an EMBL/GenBank/DDBJ whole genome shotgun (WGS) entry which is preliminary data.</text>
</comment>
<proteinExistence type="predicted"/>
<dbReference type="EMBL" id="RIBP01000003">
    <property type="protein sequence ID" value="TRZ39305.1"/>
    <property type="molecule type" value="Genomic_DNA"/>
</dbReference>